<reference evidence="2 3" key="1">
    <citation type="submission" date="2015-04" db="EMBL/GenBank/DDBJ databases">
        <authorList>
            <person name="Heijne W.H."/>
            <person name="Fedorova N.D."/>
            <person name="Nierman W.C."/>
            <person name="Vollebregt A.W."/>
            <person name="Zhao Z."/>
            <person name="Wu L."/>
            <person name="Kumar M."/>
            <person name="Stam H."/>
            <person name="van den Berg M.A."/>
            <person name="Pel H.J."/>
        </authorList>
    </citation>
    <scope>NUCLEOTIDE SEQUENCE [LARGE SCALE GENOMIC DNA]</scope>
    <source>
        <strain evidence="2 3">CBS 393.64</strain>
    </source>
</reference>
<name>A0A0F4YJH2_RASE3</name>
<dbReference type="RefSeq" id="XP_013324981.1">
    <property type="nucleotide sequence ID" value="XM_013469527.1"/>
</dbReference>
<dbReference type="GeneID" id="25319944"/>
<sequence>MDCIPLPEERREESINRKDQDQKHEEKKKNARMIDNRQMKNLAVLASPRVPAATYEFVTAFRRKDAGCSYYRRGAEQRNAPADGAEEPGLVEVPSHEEAFVVVEKHDDQAQDPPSRLSQLFPSRQDDNVGDNGNALQNDGKGHQEADAAPHGAEVSIFAMAVLILRKRVARVGQRRAAAMETQALNTVYLVIGVADLFTVIADPSWDGDGCDTTGTANSTERTDQKEKEGSSVDDGLGENPGVVPPSASRHQVKVHLGDRGHFCPEREAKDGRQPVCVLVDAVEKKRLVHIYQASGLRLARDKQGRRMTVVTIRVITAGLTDKAAASDCLIWPRVNKARVMEMK</sequence>
<comment type="caution">
    <text evidence="2">The sequence shown here is derived from an EMBL/GenBank/DDBJ whole genome shotgun (WGS) entry which is preliminary data.</text>
</comment>
<dbReference type="EMBL" id="LASV01000463">
    <property type="protein sequence ID" value="KKA18369.1"/>
    <property type="molecule type" value="Genomic_DNA"/>
</dbReference>
<gene>
    <name evidence="2" type="ORF">T310_7674</name>
</gene>
<feature type="region of interest" description="Disordered" evidence="1">
    <location>
        <begin position="208"/>
        <end position="249"/>
    </location>
</feature>
<evidence type="ECO:0000313" key="3">
    <source>
        <dbReference type="Proteomes" id="UP000053958"/>
    </source>
</evidence>
<accession>A0A0F4YJH2</accession>
<feature type="compositionally biased region" description="Basic and acidic residues" evidence="1">
    <location>
        <begin position="7"/>
        <end position="29"/>
    </location>
</feature>
<proteinExistence type="predicted"/>
<feature type="region of interest" description="Disordered" evidence="1">
    <location>
        <begin position="1"/>
        <end position="29"/>
    </location>
</feature>
<organism evidence="2 3">
    <name type="scientific">Rasamsonia emersonii (strain ATCC 16479 / CBS 393.64 / IMI 116815)</name>
    <dbReference type="NCBI Taxonomy" id="1408163"/>
    <lineage>
        <taxon>Eukaryota</taxon>
        <taxon>Fungi</taxon>
        <taxon>Dikarya</taxon>
        <taxon>Ascomycota</taxon>
        <taxon>Pezizomycotina</taxon>
        <taxon>Eurotiomycetes</taxon>
        <taxon>Eurotiomycetidae</taxon>
        <taxon>Eurotiales</taxon>
        <taxon>Trichocomaceae</taxon>
        <taxon>Rasamsonia</taxon>
    </lineage>
</organism>
<evidence type="ECO:0000256" key="1">
    <source>
        <dbReference type="SAM" id="MobiDB-lite"/>
    </source>
</evidence>
<dbReference type="AlphaFoldDB" id="A0A0F4YJH2"/>
<protein>
    <submittedName>
        <fullName evidence="2">Uncharacterized protein</fullName>
    </submittedName>
</protein>
<feature type="region of interest" description="Disordered" evidence="1">
    <location>
        <begin position="106"/>
        <end position="149"/>
    </location>
</feature>
<keyword evidence="3" id="KW-1185">Reference proteome</keyword>
<evidence type="ECO:0000313" key="2">
    <source>
        <dbReference type="EMBL" id="KKA18369.1"/>
    </source>
</evidence>
<feature type="compositionally biased region" description="Basic and acidic residues" evidence="1">
    <location>
        <begin position="221"/>
        <end position="231"/>
    </location>
</feature>
<dbReference type="Proteomes" id="UP000053958">
    <property type="component" value="Unassembled WGS sequence"/>
</dbReference>